<evidence type="ECO:0000256" key="1">
    <source>
        <dbReference type="SAM" id="MobiDB-lite"/>
    </source>
</evidence>
<dbReference type="SMART" id="SM00347">
    <property type="entry name" value="HTH_MARR"/>
    <property type="match status" value="1"/>
</dbReference>
<feature type="region of interest" description="Disordered" evidence="1">
    <location>
        <begin position="149"/>
        <end position="209"/>
    </location>
</feature>
<dbReference type="PROSITE" id="PS50995">
    <property type="entry name" value="HTH_MARR_2"/>
    <property type="match status" value="1"/>
</dbReference>
<dbReference type="InterPro" id="IPR036390">
    <property type="entry name" value="WH_DNA-bd_sf"/>
</dbReference>
<dbReference type="AlphaFoldDB" id="A0A5E4ZXJ1"/>
<feature type="compositionally biased region" description="Basic residues" evidence="1">
    <location>
        <begin position="200"/>
        <end position="209"/>
    </location>
</feature>
<dbReference type="PRINTS" id="PR00598">
    <property type="entry name" value="HTHMARR"/>
</dbReference>
<keyword evidence="4" id="KW-1185">Reference proteome</keyword>
<organism evidence="3 4">
    <name type="scientific">Pandoraea captiosa</name>
    <dbReference type="NCBI Taxonomy" id="2508302"/>
    <lineage>
        <taxon>Bacteria</taxon>
        <taxon>Pseudomonadati</taxon>
        <taxon>Pseudomonadota</taxon>
        <taxon>Betaproteobacteria</taxon>
        <taxon>Burkholderiales</taxon>
        <taxon>Burkholderiaceae</taxon>
        <taxon>Pandoraea</taxon>
    </lineage>
</organism>
<dbReference type="OrthoDB" id="1467380at2"/>
<accession>A0A5E4ZXJ1</accession>
<dbReference type="Gene3D" id="1.10.10.10">
    <property type="entry name" value="Winged helix-like DNA-binding domain superfamily/Winged helix DNA-binding domain"/>
    <property type="match status" value="1"/>
</dbReference>
<feature type="domain" description="HTH marR-type" evidence="2">
    <location>
        <begin position="1"/>
        <end position="135"/>
    </location>
</feature>
<dbReference type="Proteomes" id="UP000414136">
    <property type="component" value="Unassembled WGS sequence"/>
</dbReference>
<dbReference type="GO" id="GO:0003700">
    <property type="term" value="F:DNA-binding transcription factor activity"/>
    <property type="evidence" value="ECO:0007669"/>
    <property type="project" value="InterPro"/>
</dbReference>
<sequence>MSTPLKRNVIQQLSLTYRAMMLAFDAQVGHPLPRWRIILALAERGTCSQKFLAEHCRLDPASLTRQLQSMEALGWLTRATDPNDNRLTNVTLTEAGMAVHDEATPRRQAFFDETLEGMTPDEIATLESALTHLEAQFKSVASRAKAGASQAADGKTVGGDGAHGAEGVDGVDRERREAKKRARGEVGGTAAELTPAPAPTRKRTPRNPA</sequence>
<dbReference type="InterPro" id="IPR000835">
    <property type="entry name" value="HTH_MarR-typ"/>
</dbReference>
<protein>
    <submittedName>
        <fullName evidence="3">MarR family transcriptional regulator</fullName>
    </submittedName>
</protein>
<name>A0A5E4ZXJ1_9BURK</name>
<dbReference type="EMBL" id="CABPSQ010000002">
    <property type="protein sequence ID" value="VVE65528.1"/>
    <property type="molecule type" value="Genomic_DNA"/>
</dbReference>
<dbReference type="SUPFAM" id="SSF46785">
    <property type="entry name" value="Winged helix' DNA-binding domain"/>
    <property type="match status" value="1"/>
</dbReference>
<evidence type="ECO:0000313" key="4">
    <source>
        <dbReference type="Proteomes" id="UP000414136"/>
    </source>
</evidence>
<dbReference type="RefSeq" id="WP_150625067.1">
    <property type="nucleotide sequence ID" value="NZ_CABPSQ010000002.1"/>
</dbReference>
<proteinExistence type="predicted"/>
<evidence type="ECO:0000313" key="3">
    <source>
        <dbReference type="EMBL" id="VVE65528.1"/>
    </source>
</evidence>
<reference evidence="3 4" key="1">
    <citation type="submission" date="2019-08" db="EMBL/GenBank/DDBJ databases">
        <authorList>
            <person name="Peeters C."/>
        </authorList>
    </citation>
    <scope>NUCLEOTIDE SEQUENCE [LARGE SCALE GENOMIC DNA]</scope>
    <source>
        <strain evidence="3 4">LMG 31118</strain>
    </source>
</reference>
<dbReference type="PANTHER" id="PTHR33164:SF43">
    <property type="entry name" value="HTH-TYPE TRANSCRIPTIONAL REPRESSOR YETL"/>
    <property type="match status" value="1"/>
</dbReference>
<dbReference type="Pfam" id="PF01047">
    <property type="entry name" value="MarR"/>
    <property type="match status" value="1"/>
</dbReference>
<gene>
    <name evidence="3" type="ORF">PCA31118_02042</name>
</gene>
<dbReference type="PANTHER" id="PTHR33164">
    <property type="entry name" value="TRANSCRIPTIONAL REGULATOR, MARR FAMILY"/>
    <property type="match status" value="1"/>
</dbReference>
<evidence type="ECO:0000259" key="2">
    <source>
        <dbReference type="PROSITE" id="PS50995"/>
    </source>
</evidence>
<dbReference type="GO" id="GO:0006950">
    <property type="term" value="P:response to stress"/>
    <property type="evidence" value="ECO:0007669"/>
    <property type="project" value="TreeGrafter"/>
</dbReference>
<dbReference type="InterPro" id="IPR036388">
    <property type="entry name" value="WH-like_DNA-bd_sf"/>
</dbReference>
<dbReference type="InterPro" id="IPR039422">
    <property type="entry name" value="MarR/SlyA-like"/>
</dbReference>